<dbReference type="InterPro" id="IPR018037">
    <property type="entry name" value="FixH_proteobacterial"/>
</dbReference>
<gene>
    <name evidence="2" type="ORF">ACFQ27_20145</name>
</gene>
<dbReference type="EMBL" id="JBHTLQ010000091">
    <property type="protein sequence ID" value="MFD1192912.1"/>
    <property type="molecule type" value="Genomic_DNA"/>
</dbReference>
<proteinExistence type="predicted"/>
<evidence type="ECO:0000256" key="1">
    <source>
        <dbReference type="SAM" id="Phobius"/>
    </source>
</evidence>
<evidence type="ECO:0000313" key="2">
    <source>
        <dbReference type="EMBL" id="MFD1192912.1"/>
    </source>
</evidence>
<keyword evidence="1" id="KW-0472">Membrane</keyword>
<name>A0ABW3TAA4_9CAUL</name>
<keyword evidence="3" id="KW-1185">Reference proteome</keyword>
<organism evidence="2 3">
    <name type="scientific">Phenylobacterium conjunctum</name>
    <dbReference type="NCBI Taxonomy" id="1298959"/>
    <lineage>
        <taxon>Bacteria</taxon>
        <taxon>Pseudomonadati</taxon>
        <taxon>Pseudomonadota</taxon>
        <taxon>Alphaproteobacteria</taxon>
        <taxon>Caulobacterales</taxon>
        <taxon>Caulobacteraceae</taxon>
        <taxon>Phenylobacterium</taxon>
    </lineage>
</organism>
<sequence>MSDATQVRGGFRITGWHVLITVTGFFLLVFAVDFYFATLAYKTFPGQVSVTPYEDGVAYNRKLAQIAAQRELGWQAGIAPEQSRALEVQFRDKDGRPLEGLTLTGKLERPATETGRLTPKFRAIAPGYYQADITPASGAWDVSVTARDKDGHVFEAERRVTWP</sequence>
<dbReference type="InterPro" id="IPR008620">
    <property type="entry name" value="FixH"/>
</dbReference>
<accession>A0ABW3TAA4</accession>
<evidence type="ECO:0000313" key="3">
    <source>
        <dbReference type="Proteomes" id="UP001597216"/>
    </source>
</evidence>
<reference evidence="3" key="1">
    <citation type="journal article" date="2019" name="Int. J. Syst. Evol. Microbiol.">
        <title>The Global Catalogue of Microorganisms (GCM) 10K type strain sequencing project: providing services to taxonomists for standard genome sequencing and annotation.</title>
        <authorList>
            <consortium name="The Broad Institute Genomics Platform"/>
            <consortium name="The Broad Institute Genome Sequencing Center for Infectious Disease"/>
            <person name="Wu L."/>
            <person name="Ma J."/>
        </authorList>
    </citation>
    <scope>NUCLEOTIDE SEQUENCE [LARGE SCALE GENOMIC DNA]</scope>
    <source>
        <strain evidence="3">CCUG 55074</strain>
    </source>
</reference>
<dbReference type="Proteomes" id="UP001597216">
    <property type="component" value="Unassembled WGS sequence"/>
</dbReference>
<feature type="transmembrane region" description="Helical" evidence="1">
    <location>
        <begin position="16"/>
        <end position="36"/>
    </location>
</feature>
<dbReference type="Pfam" id="PF05751">
    <property type="entry name" value="FixH"/>
    <property type="match status" value="1"/>
</dbReference>
<dbReference type="RefSeq" id="WP_374343384.1">
    <property type="nucleotide sequence ID" value="NZ_JBHTLQ010000091.1"/>
</dbReference>
<comment type="caution">
    <text evidence="2">The sequence shown here is derived from an EMBL/GenBank/DDBJ whole genome shotgun (WGS) entry which is preliminary data.</text>
</comment>
<dbReference type="PIRSF" id="PIRSF011386">
    <property type="entry name" value="FixH"/>
    <property type="match status" value="1"/>
</dbReference>
<keyword evidence="1" id="KW-1133">Transmembrane helix</keyword>
<keyword evidence="1" id="KW-0812">Transmembrane</keyword>
<protein>
    <submittedName>
        <fullName evidence="2">FixH family protein</fullName>
    </submittedName>
</protein>